<organism evidence="1 2">
    <name type="scientific">Paractinoplanes lichenicola</name>
    <dbReference type="NCBI Taxonomy" id="2802976"/>
    <lineage>
        <taxon>Bacteria</taxon>
        <taxon>Bacillati</taxon>
        <taxon>Actinomycetota</taxon>
        <taxon>Actinomycetes</taxon>
        <taxon>Micromonosporales</taxon>
        <taxon>Micromonosporaceae</taxon>
        <taxon>Paractinoplanes</taxon>
    </lineage>
</organism>
<protein>
    <submittedName>
        <fullName evidence="1">SRPBCC family protein</fullName>
    </submittedName>
</protein>
<evidence type="ECO:0000313" key="1">
    <source>
        <dbReference type="EMBL" id="MBL7255702.1"/>
    </source>
</evidence>
<dbReference type="EMBL" id="JAENHO010000004">
    <property type="protein sequence ID" value="MBL7255702.1"/>
    <property type="molecule type" value="Genomic_DNA"/>
</dbReference>
<dbReference type="SUPFAM" id="SSF55961">
    <property type="entry name" value="Bet v1-like"/>
    <property type="match status" value="1"/>
</dbReference>
<dbReference type="InterPro" id="IPR023393">
    <property type="entry name" value="START-like_dom_sf"/>
</dbReference>
<keyword evidence="2" id="KW-1185">Reference proteome</keyword>
<dbReference type="Proteomes" id="UP000598996">
    <property type="component" value="Unassembled WGS sequence"/>
</dbReference>
<dbReference type="Gene3D" id="3.30.530.20">
    <property type="match status" value="1"/>
</dbReference>
<sequence length="126" mass="14092">MRRNVEVFGPRDVGDAWDRYVQPARWAEWSPQIRSVDYAEPELRERTGGVVHGPLGVRVPFVILRVSPPQSWLWAVFVAGASVQLSHRVEPAATGTRATLMINGPAPMVLGYLPLARLALRRLVKK</sequence>
<evidence type="ECO:0000313" key="2">
    <source>
        <dbReference type="Proteomes" id="UP000598996"/>
    </source>
</evidence>
<reference evidence="1 2" key="1">
    <citation type="submission" date="2021-01" db="EMBL/GenBank/DDBJ databases">
        <title>Actinoplanes sp. nov. LDG1-01 isolated from lichen.</title>
        <authorList>
            <person name="Saeng-In P."/>
            <person name="Phongsopitanun W."/>
            <person name="Kanchanasin P."/>
            <person name="Yuki M."/>
            <person name="Kudo T."/>
            <person name="Ohkuma M."/>
            <person name="Tanasupawat S."/>
        </authorList>
    </citation>
    <scope>NUCLEOTIDE SEQUENCE [LARGE SCALE GENOMIC DNA]</scope>
    <source>
        <strain evidence="1 2">LDG1-01</strain>
    </source>
</reference>
<gene>
    <name evidence="1" type="ORF">JKJ07_15470</name>
</gene>
<comment type="caution">
    <text evidence="1">The sequence shown here is derived from an EMBL/GenBank/DDBJ whole genome shotgun (WGS) entry which is preliminary data.</text>
</comment>
<proteinExistence type="predicted"/>
<dbReference type="InterPro" id="IPR019587">
    <property type="entry name" value="Polyketide_cyclase/dehydratase"/>
</dbReference>
<name>A0ABS1VPM3_9ACTN</name>
<dbReference type="RefSeq" id="WP_202992211.1">
    <property type="nucleotide sequence ID" value="NZ_JAENHO010000004.1"/>
</dbReference>
<accession>A0ABS1VPM3</accession>
<dbReference type="Pfam" id="PF10604">
    <property type="entry name" value="Polyketide_cyc2"/>
    <property type="match status" value="1"/>
</dbReference>